<dbReference type="GeneID" id="29256054"/>
<dbReference type="OrthoDB" id="1097196at2"/>
<accession>B2RJ12</accession>
<reference evidence="2 3" key="1">
    <citation type="journal article" date="2008" name="DNA Res.">
        <title>Determination of the genome sequence of Porphyromonas gingivalis strain ATCC 33277 and genomic comparison with strain W83 revealed extensive genome rearrangements in P. gingivalis.</title>
        <authorList>
            <person name="Naito M."/>
            <person name="Hirakawa H."/>
            <person name="Yamashita A."/>
            <person name="Ohara N."/>
            <person name="Shoji M."/>
            <person name="Yukitake H."/>
            <person name="Nakayama K."/>
            <person name="Toh H."/>
            <person name="Yoshimura F."/>
            <person name="Kuhara S."/>
            <person name="Hattori M."/>
            <person name="Hayashi T."/>
            <person name="Nakayama K."/>
        </authorList>
    </citation>
    <scope>NUCLEOTIDE SEQUENCE [LARGE SCALE GENOMIC DNA]</scope>
    <source>
        <strain evidence="3">ATCC 33277 / DSM 20709 / CIP 103683 / JCM 12257 / NCTC 11834 / 2561</strain>
    </source>
</reference>
<evidence type="ECO:0000313" key="3">
    <source>
        <dbReference type="Proteomes" id="UP000008842"/>
    </source>
</evidence>
<evidence type="ECO:0000256" key="1">
    <source>
        <dbReference type="SAM" id="SignalP"/>
    </source>
</evidence>
<dbReference type="AlphaFoldDB" id="B2RJ12"/>
<dbReference type="RefSeq" id="WP_005874614.1">
    <property type="nucleotide sequence ID" value="NC_010729.1"/>
</dbReference>
<dbReference type="BioCyc" id="PGIN431947:G1G2V-920-MONOMER"/>
<protein>
    <submittedName>
        <fullName evidence="2">Uncharacterized protein</fullName>
    </submittedName>
</protein>
<dbReference type="KEGG" id="pgn:PGN_0838"/>
<proteinExistence type="predicted"/>
<dbReference type="HOGENOM" id="CLU_2754459_0_0_10"/>
<name>B2RJ12_PORG3</name>
<feature type="signal peptide" evidence="1">
    <location>
        <begin position="1"/>
        <end position="23"/>
    </location>
</feature>
<dbReference type="Proteomes" id="UP000008842">
    <property type="component" value="Chromosome"/>
</dbReference>
<keyword evidence="1" id="KW-0732">Signal</keyword>
<dbReference type="eggNOG" id="ENOG50346WR">
    <property type="taxonomic scope" value="Bacteria"/>
</dbReference>
<gene>
    <name evidence="2" type="ordered locus">PGN_0838</name>
</gene>
<dbReference type="EMBL" id="AP009380">
    <property type="protein sequence ID" value="BAG33357.1"/>
    <property type="molecule type" value="Genomic_DNA"/>
</dbReference>
<feature type="chain" id="PRO_5002780301" evidence="1">
    <location>
        <begin position="24"/>
        <end position="70"/>
    </location>
</feature>
<sequence>MKKFFASLAVALAAMCFAPTAGATETVALPQEVAVENFATEAQAQLQQEVEVWIIIYDDGTVVIIIIEKN</sequence>
<organism evidence="2 3">
    <name type="scientific">Porphyromonas gingivalis (strain ATCC 33277 / DSM 20709 / CIP 103683 / JCM 12257 / NCTC 11834 / 2561)</name>
    <dbReference type="NCBI Taxonomy" id="431947"/>
    <lineage>
        <taxon>Bacteria</taxon>
        <taxon>Pseudomonadati</taxon>
        <taxon>Bacteroidota</taxon>
        <taxon>Bacteroidia</taxon>
        <taxon>Bacteroidales</taxon>
        <taxon>Porphyromonadaceae</taxon>
        <taxon>Porphyromonas</taxon>
    </lineage>
</organism>
<evidence type="ECO:0000313" key="2">
    <source>
        <dbReference type="EMBL" id="BAG33357.1"/>
    </source>
</evidence>